<comment type="caution">
    <text evidence="1">The sequence shown here is derived from an EMBL/GenBank/DDBJ whole genome shotgun (WGS) entry which is preliminary data.</text>
</comment>
<dbReference type="OrthoDB" id="267088at2"/>
<evidence type="ECO:0000313" key="2">
    <source>
        <dbReference type="Proteomes" id="UP000318878"/>
    </source>
</evidence>
<dbReference type="EMBL" id="SJPF01000003">
    <property type="protein sequence ID" value="TWT32762.1"/>
    <property type="molecule type" value="Genomic_DNA"/>
</dbReference>
<dbReference type="SUPFAM" id="SSF48452">
    <property type="entry name" value="TPR-like"/>
    <property type="match status" value="1"/>
</dbReference>
<dbReference type="InterPro" id="IPR019734">
    <property type="entry name" value="TPR_rpt"/>
</dbReference>
<proteinExistence type="predicted"/>
<dbReference type="SMART" id="SM00028">
    <property type="entry name" value="TPR"/>
    <property type="match status" value="2"/>
</dbReference>
<dbReference type="Gene3D" id="1.25.40.10">
    <property type="entry name" value="Tetratricopeptide repeat domain"/>
    <property type="match status" value="1"/>
</dbReference>
<gene>
    <name evidence="1" type="ORF">Enr8_25680</name>
</gene>
<dbReference type="InterPro" id="IPR011990">
    <property type="entry name" value="TPR-like_helical_dom_sf"/>
</dbReference>
<dbReference type="Pfam" id="PF13432">
    <property type="entry name" value="TPR_16"/>
    <property type="match status" value="1"/>
</dbReference>
<protein>
    <submittedName>
        <fullName evidence="1">Tetratricopeptide repeat protein</fullName>
    </submittedName>
</protein>
<reference evidence="1 2" key="1">
    <citation type="submission" date="2019-02" db="EMBL/GenBank/DDBJ databases">
        <title>Deep-cultivation of Planctomycetes and their phenomic and genomic characterization uncovers novel biology.</title>
        <authorList>
            <person name="Wiegand S."/>
            <person name="Jogler M."/>
            <person name="Boedeker C."/>
            <person name="Pinto D."/>
            <person name="Vollmers J."/>
            <person name="Rivas-Marin E."/>
            <person name="Kohn T."/>
            <person name="Peeters S.H."/>
            <person name="Heuer A."/>
            <person name="Rast P."/>
            <person name="Oberbeckmann S."/>
            <person name="Bunk B."/>
            <person name="Jeske O."/>
            <person name="Meyerdierks A."/>
            <person name="Storesund J.E."/>
            <person name="Kallscheuer N."/>
            <person name="Luecker S."/>
            <person name="Lage O.M."/>
            <person name="Pohl T."/>
            <person name="Merkel B.J."/>
            <person name="Hornburger P."/>
            <person name="Mueller R.-W."/>
            <person name="Bruemmer F."/>
            <person name="Labrenz M."/>
            <person name="Spormann A.M."/>
            <person name="Op Den Camp H."/>
            <person name="Overmann J."/>
            <person name="Amann R."/>
            <person name="Jetten M.S.M."/>
            <person name="Mascher T."/>
            <person name="Medema M.H."/>
            <person name="Devos D.P."/>
            <person name="Kaster A.-K."/>
            <person name="Ovreas L."/>
            <person name="Rohde M."/>
            <person name="Galperin M.Y."/>
            <person name="Jogler C."/>
        </authorList>
    </citation>
    <scope>NUCLEOTIDE SEQUENCE [LARGE SCALE GENOMIC DNA]</scope>
    <source>
        <strain evidence="1 2">Enr8</strain>
    </source>
</reference>
<keyword evidence="2" id="KW-1185">Reference proteome</keyword>
<dbReference type="Proteomes" id="UP000318878">
    <property type="component" value="Unassembled WGS sequence"/>
</dbReference>
<evidence type="ECO:0000313" key="1">
    <source>
        <dbReference type="EMBL" id="TWT32762.1"/>
    </source>
</evidence>
<name>A0A5C5V4V2_9BACT</name>
<accession>A0A5C5V4V2</accession>
<organism evidence="1 2">
    <name type="scientific">Blastopirellula retiformator</name>
    <dbReference type="NCBI Taxonomy" id="2527970"/>
    <lineage>
        <taxon>Bacteria</taxon>
        <taxon>Pseudomonadati</taxon>
        <taxon>Planctomycetota</taxon>
        <taxon>Planctomycetia</taxon>
        <taxon>Pirellulales</taxon>
        <taxon>Pirellulaceae</taxon>
        <taxon>Blastopirellula</taxon>
    </lineage>
</organism>
<dbReference type="RefSeq" id="WP_146432037.1">
    <property type="nucleotide sequence ID" value="NZ_SJPF01000003.1"/>
</dbReference>
<sequence>MNCDPMRRANLLMQQKRFAQAAEAFLEVLAEFPNEPEALASLGWCQTQCGQLDLGEENIQRAIEQAPGSDFLHQIHALHLSHRGRHAEAEAAIRQSLVMEMIADNPVE</sequence>
<dbReference type="AlphaFoldDB" id="A0A5C5V4V2"/>